<accession>A0ACB5UF56</accession>
<comment type="caution">
    <text evidence="1">The sequence shown here is derived from an EMBL/GenBank/DDBJ whole genome shotgun (WGS) entry which is preliminary data.</text>
</comment>
<sequence>MSKFVPDYNNILNAANNVKPARMPLYEHIISDERMEKILNKEFVELLNGNIADKREYMRNYTNFFKEMGYDTVSMERCIGQIMPGSGALGNHQPGVIKTRDDFNKYPWGEIPDLFFDAFSDDFKLLREEMPQGMKAIGGPGNGVFECVQDLVGYTELCYISIDDPELYKDLFSTVGKTMFAIWERFLKEFGDIYAVCRFGDDLGFKSQTLISADDIRNNIIPQYQKIIAAVHSYNKPFLLHSCGQIFDVMDDLINVAKINAKHSNEDQIAPFSVWVEKYGDIIGNFGGVDTDVLCRCSEQEIRKYVKNVINYSVDHKGFALGSGNSIPSYVPIEGYLAMVETARVCRGE</sequence>
<protein>
    <submittedName>
        <fullName evidence="1">Uncharacterized protein</fullName>
    </submittedName>
</protein>
<proteinExistence type="predicted"/>
<keyword evidence="2" id="KW-1185">Reference proteome</keyword>
<evidence type="ECO:0000313" key="2">
    <source>
        <dbReference type="Proteomes" id="UP001374599"/>
    </source>
</evidence>
<dbReference type="Proteomes" id="UP001374599">
    <property type="component" value="Unassembled WGS sequence"/>
</dbReference>
<gene>
    <name evidence="1" type="ORF">AN2V17_08080</name>
</gene>
<organism evidence="1 2">
    <name type="scientific">Vallitalea maricola</name>
    <dbReference type="NCBI Taxonomy" id="3074433"/>
    <lineage>
        <taxon>Bacteria</taxon>
        <taxon>Bacillati</taxon>
        <taxon>Bacillota</taxon>
        <taxon>Clostridia</taxon>
        <taxon>Lachnospirales</taxon>
        <taxon>Vallitaleaceae</taxon>
        <taxon>Vallitalea</taxon>
    </lineage>
</organism>
<reference evidence="1" key="1">
    <citation type="submission" date="2023-09" db="EMBL/GenBank/DDBJ databases">
        <title>Vallitalea sediminicola and Vallitalea maricola sp. nov., anaerobic bacteria isolated from marine sediment.</title>
        <authorList>
            <person name="Hirano S."/>
            <person name="Maeda A."/>
            <person name="Terahara T."/>
            <person name="Mori K."/>
            <person name="Hamada M."/>
            <person name="Matsumoto R."/>
            <person name="Kobayashi T."/>
        </authorList>
    </citation>
    <scope>NUCLEOTIDE SEQUENCE</scope>
    <source>
        <strain evidence="1">AN17-2</strain>
    </source>
</reference>
<dbReference type="EMBL" id="BTPU01000010">
    <property type="protein sequence ID" value="GMQ61579.1"/>
    <property type="molecule type" value="Genomic_DNA"/>
</dbReference>
<name>A0ACB5UF56_9FIRM</name>
<evidence type="ECO:0000313" key="1">
    <source>
        <dbReference type="EMBL" id="GMQ61579.1"/>
    </source>
</evidence>